<name>A0AA90HBQ6_9ACTN</name>
<organism evidence="1">
    <name type="scientific">Streptantibioticus silvisoli</name>
    <dbReference type="NCBI Taxonomy" id="2705255"/>
    <lineage>
        <taxon>Bacteria</taxon>
        <taxon>Bacillati</taxon>
        <taxon>Actinomycetota</taxon>
        <taxon>Actinomycetes</taxon>
        <taxon>Kitasatosporales</taxon>
        <taxon>Streptomycetaceae</taxon>
        <taxon>Streptantibioticus</taxon>
    </lineage>
</organism>
<dbReference type="RefSeq" id="WP_271312943.1">
    <property type="nucleotide sequence ID" value="NZ_JABXJJ020000026.1"/>
</dbReference>
<sequence length="86" mass="9871">MTLTLLAIAVLTVVTFGYFGMCAGQPFTRCRRCNGFGFHTTTDRKGRPKRGKSCRRCKATGLRVRLGRRAWNAYHRTHRTHRNGTR</sequence>
<comment type="caution">
    <text evidence="1">The sequence shown here is derived from an EMBL/GenBank/DDBJ whole genome shotgun (WGS) entry which is preliminary data.</text>
</comment>
<evidence type="ECO:0000313" key="1">
    <source>
        <dbReference type="EMBL" id="MDI5971887.1"/>
    </source>
</evidence>
<protein>
    <submittedName>
        <fullName evidence="1">Uncharacterized protein</fullName>
    </submittedName>
</protein>
<dbReference type="AlphaFoldDB" id="A0AA90HBQ6"/>
<reference evidence="1" key="1">
    <citation type="submission" date="2023-05" db="EMBL/GenBank/DDBJ databases">
        <title>Streptantibioticus silvisoli sp. nov., acidotolerant actinomycetes 1 from pine litter.</title>
        <authorList>
            <person name="Swiecimska M."/>
            <person name="Golinska P."/>
            <person name="Sangal V."/>
            <person name="Wachnowicz B."/>
            <person name="Goodfellow M."/>
        </authorList>
    </citation>
    <scope>NUCLEOTIDE SEQUENCE</scope>
    <source>
        <strain evidence="1">SL13</strain>
    </source>
</reference>
<proteinExistence type="predicted"/>
<accession>A0AA90HBQ6</accession>
<dbReference type="EMBL" id="JABXJJ020000026">
    <property type="protein sequence ID" value="MDI5971887.1"/>
    <property type="molecule type" value="Genomic_DNA"/>
</dbReference>
<gene>
    <name evidence="1" type="ORF">POF50_021550</name>
</gene>